<comment type="caution">
    <text evidence="1">The sequence shown here is derived from an EMBL/GenBank/DDBJ whole genome shotgun (WGS) entry which is preliminary data.</text>
</comment>
<accession>A0ABY0EQU0</accession>
<reference evidence="1 2" key="1">
    <citation type="submission" date="2018-06" db="EMBL/GenBank/DDBJ databases">
        <title>Genome conservation of Clostridium tetani.</title>
        <authorList>
            <person name="Bruggemann H."/>
            <person name="Popoff M.R."/>
        </authorList>
    </citation>
    <scope>NUCLEOTIDE SEQUENCE [LARGE SCALE GENOMIC DNA]</scope>
    <source>
        <strain evidence="1 2">63.05</strain>
    </source>
</reference>
<name>A0ABY0EQU0_CLOTA</name>
<evidence type="ECO:0000313" key="1">
    <source>
        <dbReference type="EMBL" id="RXI57425.1"/>
    </source>
</evidence>
<dbReference type="EMBL" id="QMAU01000022">
    <property type="protein sequence ID" value="RXI57425.1"/>
    <property type="molecule type" value="Genomic_DNA"/>
</dbReference>
<evidence type="ECO:0000313" key="2">
    <source>
        <dbReference type="Proteomes" id="UP000290273"/>
    </source>
</evidence>
<organism evidence="1 2">
    <name type="scientific">Clostridium tetani</name>
    <dbReference type="NCBI Taxonomy" id="1513"/>
    <lineage>
        <taxon>Bacteria</taxon>
        <taxon>Bacillati</taxon>
        <taxon>Bacillota</taxon>
        <taxon>Clostridia</taxon>
        <taxon>Eubacteriales</taxon>
        <taxon>Clostridiaceae</taxon>
        <taxon>Clostridium</taxon>
    </lineage>
</organism>
<dbReference type="RefSeq" id="WP_035127733.1">
    <property type="nucleotide sequence ID" value="NZ_FUWT01000026.1"/>
</dbReference>
<proteinExistence type="predicted"/>
<sequence>MNQFQIKELMELYQELDNKQKEIGTRLAKGMENYTEEDVYMSMSDDEEVKKLLKRLENIKNKLNG</sequence>
<protein>
    <submittedName>
        <fullName evidence="1">Uncharacterized protein</fullName>
    </submittedName>
</protein>
<gene>
    <name evidence="1" type="ORF">DP131_05335</name>
</gene>
<dbReference type="Proteomes" id="UP000290273">
    <property type="component" value="Unassembled WGS sequence"/>
</dbReference>